<evidence type="ECO:0000256" key="4">
    <source>
        <dbReference type="ARBA" id="ARBA00023136"/>
    </source>
</evidence>
<dbReference type="EMBL" id="JAKMXF010000311">
    <property type="protein sequence ID" value="KAI6650385.1"/>
    <property type="molecule type" value="Genomic_DNA"/>
</dbReference>
<dbReference type="PANTHER" id="PTHR48021">
    <property type="match status" value="1"/>
</dbReference>
<gene>
    <name evidence="6" type="ORF">LOD99_5822</name>
</gene>
<dbReference type="Pfam" id="PF00083">
    <property type="entry name" value="Sugar_tr"/>
    <property type="match status" value="1"/>
</dbReference>
<dbReference type="InterPro" id="IPR050549">
    <property type="entry name" value="MFS_Trehalose_Transporter"/>
</dbReference>
<evidence type="ECO:0000313" key="7">
    <source>
        <dbReference type="Proteomes" id="UP001165289"/>
    </source>
</evidence>
<dbReference type="AlphaFoldDB" id="A0AAV7JN95"/>
<evidence type="ECO:0000313" key="6">
    <source>
        <dbReference type="EMBL" id="KAI6650385.1"/>
    </source>
</evidence>
<keyword evidence="2 5" id="KW-0812">Transmembrane</keyword>
<dbReference type="GO" id="GO:0022857">
    <property type="term" value="F:transmembrane transporter activity"/>
    <property type="evidence" value="ECO:0007669"/>
    <property type="project" value="InterPro"/>
</dbReference>
<evidence type="ECO:0000256" key="5">
    <source>
        <dbReference type="SAM" id="Phobius"/>
    </source>
</evidence>
<evidence type="ECO:0000256" key="2">
    <source>
        <dbReference type="ARBA" id="ARBA00022692"/>
    </source>
</evidence>
<keyword evidence="6" id="KW-0762">Sugar transport</keyword>
<dbReference type="Gene3D" id="1.20.1250.20">
    <property type="entry name" value="MFS general substrate transporter like domains"/>
    <property type="match status" value="2"/>
</dbReference>
<dbReference type="InterPro" id="IPR036259">
    <property type="entry name" value="MFS_trans_sf"/>
</dbReference>
<feature type="transmembrane region" description="Helical" evidence="5">
    <location>
        <begin position="483"/>
        <end position="504"/>
    </location>
</feature>
<comment type="caution">
    <text evidence="6">The sequence shown here is derived from an EMBL/GenBank/DDBJ whole genome shotgun (WGS) entry which is preliminary data.</text>
</comment>
<feature type="transmembrane region" description="Helical" evidence="5">
    <location>
        <begin position="284"/>
        <end position="310"/>
    </location>
</feature>
<name>A0AAV7JN95_9METZ</name>
<evidence type="ECO:0000256" key="1">
    <source>
        <dbReference type="ARBA" id="ARBA00004370"/>
    </source>
</evidence>
<dbReference type="GO" id="GO:0016020">
    <property type="term" value="C:membrane"/>
    <property type="evidence" value="ECO:0007669"/>
    <property type="project" value="UniProtKB-SubCell"/>
</dbReference>
<organism evidence="6 7">
    <name type="scientific">Oopsacas minuta</name>
    <dbReference type="NCBI Taxonomy" id="111878"/>
    <lineage>
        <taxon>Eukaryota</taxon>
        <taxon>Metazoa</taxon>
        <taxon>Porifera</taxon>
        <taxon>Hexactinellida</taxon>
        <taxon>Hexasterophora</taxon>
        <taxon>Lyssacinosida</taxon>
        <taxon>Leucopsacidae</taxon>
        <taxon>Oopsacas</taxon>
    </lineage>
</organism>
<feature type="transmembrane region" description="Helical" evidence="5">
    <location>
        <begin position="341"/>
        <end position="359"/>
    </location>
</feature>
<sequence length="582" mass="64953">MNLSNLPTYIAVFSSYIGTTTIIFIVGFPSPTQKQLIDENILDYQTLPIFASISHITRILGLSSASLLVQLGFNLKLQAVISSVLGIAGYVLIVIANSAAYVIIGVALVGYYTGIVAMFVFIYIAEVTLDNQRKVMSGGIGFSVRLGLFIAYFTGIWLPFRWFAVFGLFQVCMYCLSMIINPLSPVWYVQQGLDDKAKSTLLYLHGSEFDADTEIQKIKGKTLSSKISWIESFRILKEWKVLKPMILMAVIASLKELGGHEAMVSFSSHILENQQAMDPKVASLFYPIFLIIGSIVCILIMNYCVALVGYQTGIAMIVGMTYITEVSLDNQRKVMNGGFGFSIRIGLFMVYSAGIWLSFRWFAVFGLFQVCMYCLSMIINPLSPVWYVQQGLDDKAKSTLLYLHGSEFDADTEIQKIKEKTLSSKISWSESFRALKDWKVLKPIIILSVLASLKELGGHEAMVSFSSHILENQQAMDPKVASLFYPIFLIIGSIVCILIMNYLLKELGGHEAMVSFSSHILENQQAMDPKVASLFYPIFLIIGAIVCILIMNYCKLKWLMIAASIFQAISHISMAICNYVIH</sequence>
<dbReference type="PANTHER" id="PTHR48021:SF1">
    <property type="entry name" value="GH07001P-RELATED"/>
    <property type="match status" value="1"/>
</dbReference>
<feature type="transmembrane region" description="Helical" evidence="5">
    <location>
        <begin position="136"/>
        <end position="155"/>
    </location>
</feature>
<dbReference type="SUPFAM" id="SSF103473">
    <property type="entry name" value="MFS general substrate transporter"/>
    <property type="match status" value="2"/>
</dbReference>
<accession>A0AAV7JN95</accession>
<dbReference type="Proteomes" id="UP001165289">
    <property type="component" value="Unassembled WGS sequence"/>
</dbReference>
<feature type="transmembrane region" description="Helical" evidence="5">
    <location>
        <begin position="162"/>
        <end position="180"/>
    </location>
</feature>
<comment type="subcellular location">
    <subcellularLocation>
        <location evidence="1">Membrane</location>
    </subcellularLocation>
</comment>
<keyword evidence="3 5" id="KW-1133">Transmembrane helix</keyword>
<keyword evidence="7" id="KW-1185">Reference proteome</keyword>
<keyword evidence="6" id="KW-0813">Transport</keyword>
<feature type="transmembrane region" description="Helical" evidence="5">
    <location>
        <begin position="534"/>
        <end position="551"/>
    </location>
</feature>
<keyword evidence="4 5" id="KW-0472">Membrane</keyword>
<feature type="transmembrane region" description="Helical" evidence="5">
    <location>
        <begin position="77"/>
        <end position="95"/>
    </location>
</feature>
<feature type="transmembrane region" description="Helical" evidence="5">
    <location>
        <begin position="102"/>
        <end position="124"/>
    </location>
</feature>
<reference evidence="6 7" key="1">
    <citation type="journal article" date="2023" name="BMC Biol.">
        <title>The compact genome of the sponge Oopsacas minuta (Hexactinellida) is lacking key metazoan core genes.</title>
        <authorList>
            <person name="Santini S."/>
            <person name="Schenkelaars Q."/>
            <person name="Jourda C."/>
            <person name="Duchesne M."/>
            <person name="Belahbib H."/>
            <person name="Rocher C."/>
            <person name="Selva M."/>
            <person name="Riesgo A."/>
            <person name="Vervoort M."/>
            <person name="Leys S.P."/>
            <person name="Kodjabachian L."/>
            <person name="Le Bivic A."/>
            <person name="Borchiellini C."/>
            <person name="Claverie J.M."/>
            <person name="Renard E."/>
        </authorList>
    </citation>
    <scope>NUCLEOTIDE SEQUENCE [LARGE SCALE GENOMIC DNA]</scope>
    <source>
        <strain evidence="6">SPO-2</strain>
    </source>
</reference>
<evidence type="ECO:0000256" key="3">
    <source>
        <dbReference type="ARBA" id="ARBA00022989"/>
    </source>
</evidence>
<feature type="transmembrane region" description="Helical" evidence="5">
    <location>
        <begin position="365"/>
        <end position="388"/>
    </location>
</feature>
<feature type="transmembrane region" description="Helical" evidence="5">
    <location>
        <begin position="6"/>
        <end position="28"/>
    </location>
</feature>
<dbReference type="InterPro" id="IPR005828">
    <property type="entry name" value="MFS_sugar_transport-like"/>
</dbReference>
<proteinExistence type="predicted"/>
<protein>
    <submittedName>
        <fullName evidence="6">Sugar transporter ERD6-like 6</fullName>
    </submittedName>
</protein>